<evidence type="ECO:0000313" key="1">
    <source>
        <dbReference type="EMBL" id="QDU69837.1"/>
    </source>
</evidence>
<protein>
    <submittedName>
        <fullName evidence="1">Uncharacterized protein</fullName>
    </submittedName>
</protein>
<sequence>MSDLLAFESPRHRPSSILDGRVYPIVVVLVLVSAGPSSSEPARVQSQLTAGPDPLIKYEELYLDLTTTRRAVIEAEFAPAGIATDCRWSEPLTELDDDVAIEHVARAAVAETDPLIKAVLTWGAFGHIDRNRATHPEAIPLIVELFDYYSKAANDSFELGEDLAAFLSMACVQQGRDYDALALPILAQSDNPAALRLGYLFADPRFDSTRLTVGESLQSHLTSTGRFAAFECLRIRLCDEVEHRAWLTDTFGAALATESDDRNAELLGEGLVHLDGADALSELFEQIARAPRHRQFALLETYLVSLEPDQARIEIAELVGANSLHPAISLKAAGLFADQSTAVALVGLIRDNVLSSDLRIAALRGLWRGYMAPAGQALAEELAANDDTPVDLRGESLRLAFLGRLGSSRGPLELEPFLDVGQPRELQRMAVDLATYLPGAVESGWFERAHLKAAGTELAQSMDDLIARVDGWREQVTYAEPGLVVSEREAKRDWRFSEFAVSKGIWRSLALDSNPIGAIAAQRKANRLESLAMAIAVAMSPEAH</sequence>
<organism evidence="1 2">
    <name type="scientific">Engelhardtia mirabilis</name>
    <dbReference type="NCBI Taxonomy" id="2528011"/>
    <lineage>
        <taxon>Bacteria</taxon>
        <taxon>Pseudomonadati</taxon>
        <taxon>Planctomycetota</taxon>
        <taxon>Planctomycetia</taxon>
        <taxon>Planctomycetia incertae sedis</taxon>
        <taxon>Engelhardtia</taxon>
    </lineage>
</organism>
<dbReference type="EMBL" id="CP036287">
    <property type="protein sequence ID" value="QDU69837.1"/>
    <property type="molecule type" value="Genomic_DNA"/>
</dbReference>
<gene>
    <name evidence="1" type="ORF">Pla133_49600</name>
</gene>
<proteinExistence type="predicted"/>
<dbReference type="KEGG" id="pbap:Pla133_49600"/>
<reference evidence="1 2" key="1">
    <citation type="submission" date="2019-02" db="EMBL/GenBank/DDBJ databases">
        <title>Deep-cultivation of Planctomycetes and their phenomic and genomic characterization uncovers novel biology.</title>
        <authorList>
            <person name="Wiegand S."/>
            <person name="Jogler M."/>
            <person name="Boedeker C."/>
            <person name="Pinto D."/>
            <person name="Vollmers J."/>
            <person name="Rivas-Marin E."/>
            <person name="Kohn T."/>
            <person name="Peeters S.H."/>
            <person name="Heuer A."/>
            <person name="Rast P."/>
            <person name="Oberbeckmann S."/>
            <person name="Bunk B."/>
            <person name="Jeske O."/>
            <person name="Meyerdierks A."/>
            <person name="Storesund J.E."/>
            <person name="Kallscheuer N."/>
            <person name="Luecker S."/>
            <person name="Lage O.M."/>
            <person name="Pohl T."/>
            <person name="Merkel B.J."/>
            <person name="Hornburger P."/>
            <person name="Mueller R.-W."/>
            <person name="Bruemmer F."/>
            <person name="Labrenz M."/>
            <person name="Spormann A.M."/>
            <person name="Op den Camp H."/>
            <person name="Overmann J."/>
            <person name="Amann R."/>
            <person name="Jetten M.S.M."/>
            <person name="Mascher T."/>
            <person name="Medema M.H."/>
            <person name="Devos D.P."/>
            <person name="Kaster A.-K."/>
            <person name="Ovreas L."/>
            <person name="Rohde M."/>
            <person name="Galperin M.Y."/>
            <person name="Jogler C."/>
        </authorList>
    </citation>
    <scope>NUCLEOTIDE SEQUENCE [LARGE SCALE GENOMIC DNA]</scope>
    <source>
        <strain evidence="1 2">Pla133</strain>
    </source>
</reference>
<evidence type="ECO:0000313" key="2">
    <source>
        <dbReference type="Proteomes" id="UP000316921"/>
    </source>
</evidence>
<dbReference type="RefSeq" id="WP_145070116.1">
    <property type="nucleotide sequence ID" value="NZ_CP036287.1"/>
</dbReference>
<name>A0A518BS93_9BACT</name>
<keyword evidence="2" id="KW-1185">Reference proteome</keyword>
<dbReference type="Proteomes" id="UP000316921">
    <property type="component" value="Chromosome"/>
</dbReference>
<dbReference type="AlphaFoldDB" id="A0A518BS93"/>
<accession>A0A518BS93</accession>